<comment type="caution">
    <text evidence="1">The sequence shown here is derived from an EMBL/GenBank/DDBJ whole genome shotgun (WGS) entry which is preliminary data.</text>
</comment>
<dbReference type="EMBL" id="QOUX01000047">
    <property type="protein sequence ID" value="RXI96284.1"/>
    <property type="molecule type" value="Genomic_DNA"/>
</dbReference>
<sequence length="218" mass="25439">MFGIILAFGLREIEYTNWQLLLQLTAFIIFVDLSVFQTPNILKIWSAEFKHADTIAANAKENEKRLQYMNKKSNVFTTILQQAEDYLTGISNITSKNSYEKELKSFIWQYTSQFDFSIKIFFLPDDLEDEDAVKNEILIGLKQWENIFNLSFNHSKLEEAQLILNNAQVFAYDGKHVIIPIYDGRYNLLMKVTANQEDIIEIDTTNLINLTTIFNWVV</sequence>
<dbReference type="InterPro" id="IPR025940">
    <property type="entry name" value="SpoIISA_toxin"/>
</dbReference>
<evidence type="ECO:0000313" key="1">
    <source>
        <dbReference type="EMBL" id="RXI96284.1"/>
    </source>
</evidence>
<dbReference type="Pfam" id="PF14171">
    <property type="entry name" value="SpoIISA_toxin"/>
    <property type="match status" value="1"/>
</dbReference>
<dbReference type="AlphaFoldDB" id="A0A4Q0VMM2"/>
<name>A0A4Q0VMM2_9BACI</name>
<organism evidence="1 2">
    <name type="scientific">Anaerobacillus alkaliphilus</name>
    <dbReference type="NCBI Taxonomy" id="1548597"/>
    <lineage>
        <taxon>Bacteria</taxon>
        <taxon>Bacillati</taxon>
        <taxon>Bacillota</taxon>
        <taxon>Bacilli</taxon>
        <taxon>Bacillales</taxon>
        <taxon>Bacillaceae</taxon>
        <taxon>Anaerobacillus</taxon>
    </lineage>
</organism>
<dbReference type="Proteomes" id="UP000290649">
    <property type="component" value="Unassembled WGS sequence"/>
</dbReference>
<protein>
    <submittedName>
        <fullName evidence="1">Uncharacterized protein</fullName>
    </submittedName>
</protein>
<proteinExistence type="predicted"/>
<dbReference type="OrthoDB" id="2852651at2"/>
<keyword evidence="2" id="KW-1185">Reference proteome</keyword>
<dbReference type="RefSeq" id="WP_129080262.1">
    <property type="nucleotide sequence ID" value="NZ_QOUX01000047.1"/>
</dbReference>
<evidence type="ECO:0000313" key="2">
    <source>
        <dbReference type="Proteomes" id="UP000290649"/>
    </source>
</evidence>
<gene>
    <name evidence="1" type="ORF">DS745_21365</name>
</gene>
<accession>A0A4Q0VMM2</accession>
<reference evidence="1 2" key="1">
    <citation type="journal article" date="2019" name="Int. J. Syst. Evol. Microbiol.">
        <title>Anaerobacillus alkaliphilus sp. nov., a novel alkaliphilic and moderately halophilic bacterium.</title>
        <authorList>
            <person name="Borsodi A.K."/>
            <person name="Aszalos J.M."/>
            <person name="Bihari P."/>
            <person name="Nagy I."/>
            <person name="Schumann P."/>
            <person name="Sproer C."/>
            <person name="Kovacs A.L."/>
            <person name="Boka K."/>
            <person name="Dobosy P."/>
            <person name="Ovari M."/>
            <person name="Szili-Kovacs T."/>
            <person name="Toth E."/>
        </authorList>
    </citation>
    <scope>NUCLEOTIDE SEQUENCE [LARGE SCALE GENOMIC DNA]</scope>
    <source>
        <strain evidence="1 2">B16-10</strain>
    </source>
</reference>
<dbReference type="GO" id="GO:0016020">
    <property type="term" value="C:membrane"/>
    <property type="evidence" value="ECO:0007669"/>
    <property type="project" value="InterPro"/>
</dbReference>